<reference evidence="2" key="1">
    <citation type="submission" date="2021-03" db="EMBL/GenBank/DDBJ databases">
        <authorList>
            <person name="Kanchanasin P."/>
            <person name="Saeng-In P."/>
            <person name="Phongsopitanun W."/>
            <person name="Yuki M."/>
            <person name="Kudo T."/>
            <person name="Ohkuma M."/>
            <person name="Tanasupawat S."/>
        </authorList>
    </citation>
    <scope>NUCLEOTIDE SEQUENCE</scope>
    <source>
        <strain evidence="2">GKU 128</strain>
    </source>
</reference>
<evidence type="ECO:0000259" key="1">
    <source>
        <dbReference type="Pfam" id="PF03992"/>
    </source>
</evidence>
<keyword evidence="2" id="KW-0560">Oxidoreductase</keyword>
<organism evidence="2 3">
    <name type="scientific">Actinomadura barringtoniae</name>
    <dbReference type="NCBI Taxonomy" id="1427535"/>
    <lineage>
        <taxon>Bacteria</taxon>
        <taxon>Bacillati</taxon>
        <taxon>Actinomycetota</taxon>
        <taxon>Actinomycetes</taxon>
        <taxon>Streptosporangiales</taxon>
        <taxon>Thermomonosporaceae</taxon>
        <taxon>Actinomadura</taxon>
    </lineage>
</organism>
<sequence length="101" mass="11912">MLMRVWKGWTRKSDAAEYEDYMRRTGLVGYRETAGNKGVHLVRRDVGDNTEFVFVTFWESMDAIRAFAGDEPEKAVYYDEDDRFLVDRDWTVTHYDVLESG</sequence>
<dbReference type="InterPro" id="IPR011008">
    <property type="entry name" value="Dimeric_a/b-barrel"/>
</dbReference>
<keyword evidence="3" id="KW-1185">Reference proteome</keyword>
<dbReference type="Pfam" id="PF03992">
    <property type="entry name" value="ABM"/>
    <property type="match status" value="1"/>
</dbReference>
<dbReference type="Proteomes" id="UP000669179">
    <property type="component" value="Unassembled WGS sequence"/>
</dbReference>
<protein>
    <submittedName>
        <fullName evidence="2">Antibiotic biosynthesis monooxygenase</fullName>
    </submittedName>
</protein>
<keyword evidence="2" id="KW-0503">Monooxygenase</keyword>
<comment type="caution">
    <text evidence="2">The sequence shown here is derived from an EMBL/GenBank/DDBJ whole genome shotgun (WGS) entry which is preliminary data.</text>
</comment>
<dbReference type="GO" id="GO:0004497">
    <property type="term" value="F:monooxygenase activity"/>
    <property type="evidence" value="ECO:0007669"/>
    <property type="project" value="UniProtKB-KW"/>
</dbReference>
<dbReference type="AlphaFoldDB" id="A0A939PBP5"/>
<name>A0A939PBP5_9ACTN</name>
<dbReference type="InterPro" id="IPR007138">
    <property type="entry name" value="ABM_dom"/>
</dbReference>
<accession>A0A939PBP5</accession>
<dbReference type="RefSeq" id="WP_208254254.1">
    <property type="nucleotide sequence ID" value="NZ_JAGEOJ010000002.1"/>
</dbReference>
<dbReference type="EMBL" id="JAGEOJ010000002">
    <property type="protein sequence ID" value="MBO2446669.1"/>
    <property type="molecule type" value="Genomic_DNA"/>
</dbReference>
<evidence type="ECO:0000313" key="3">
    <source>
        <dbReference type="Proteomes" id="UP000669179"/>
    </source>
</evidence>
<feature type="domain" description="ABM" evidence="1">
    <location>
        <begin position="30"/>
        <end position="69"/>
    </location>
</feature>
<dbReference type="SUPFAM" id="SSF54909">
    <property type="entry name" value="Dimeric alpha+beta barrel"/>
    <property type="match status" value="1"/>
</dbReference>
<dbReference type="Gene3D" id="3.30.70.100">
    <property type="match status" value="1"/>
</dbReference>
<proteinExistence type="predicted"/>
<evidence type="ECO:0000313" key="2">
    <source>
        <dbReference type="EMBL" id="MBO2446669.1"/>
    </source>
</evidence>
<gene>
    <name evidence="2" type="ORF">J4573_06170</name>
</gene>